<dbReference type="PANTHER" id="PTHR33254">
    <property type="entry name" value="4-HYDROXY-4-METHYL-2-OXOGLUTARATE ALDOLASE 3-RELATED"/>
    <property type="match status" value="1"/>
</dbReference>
<accession>A0A9N8WNK3</accession>
<feature type="binding site" evidence="1">
    <location>
        <position position="119"/>
    </location>
    <ligand>
        <name>Mg(2+)</name>
        <dbReference type="ChEBI" id="CHEBI:18420"/>
    </ligand>
</feature>
<evidence type="ECO:0000313" key="3">
    <source>
        <dbReference type="Proteomes" id="UP000789572"/>
    </source>
</evidence>
<dbReference type="EMBL" id="CAJVPJ010000168">
    <property type="protein sequence ID" value="CAG8489503.1"/>
    <property type="molecule type" value="Genomic_DNA"/>
</dbReference>
<name>A0A9N8WNK3_9GLOM</name>
<evidence type="ECO:0000256" key="1">
    <source>
        <dbReference type="PIRSR" id="PIRSR605493-1"/>
    </source>
</evidence>
<comment type="cofactor">
    <cofactor evidence="1">
        <name>Mg(2+)</name>
        <dbReference type="ChEBI" id="CHEBI:18420"/>
    </cofactor>
</comment>
<sequence>MSIRNLFPMLSKYTACDISDALLKLSHPHGGFLPDLTMFSPSSHTSSRILGPAYTVKLVPSSDVSPKLGEHFTDTIPEGSVVFVSAPAGGINAVWGGLLNTRAKLRGAKGVVVDGRVRDLDELRSEDVMVNHFRLPLTVLRFVNIYKKVFARGSSTLSAKPFARPSEINVPVTLNGNYDPPIVIKPGDVIVGDVNGVVCVPAELVDQVVELCEKLAPVDEKVKAALLEGMSITEAFKKFRG</sequence>
<dbReference type="GO" id="GO:0046872">
    <property type="term" value="F:metal ion binding"/>
    <property type="evidence" value="ECO:0007669"/>
    <property type="project" value="UniProtKB-KW"/>
</dbReference>
<evidence type="ECO:0000313" key="2">
    <source>
        <dbReference type="EMBL" id="CAG8489503.1"/>
    </source>
</evidence>
<proteinExistence type="predicted"/>
<feature type="binding site" evidence="1">
    <location>
        <begin position="96"/>
        <end position="99"/>
    </location>
    <ligand>
        <name>substrate</name>
    </ligand>
</feature>
<dbReference type="GO" id="GO:0047443">
    <property type="term" value="F:4-hydroxy-4-methyl-2-oxoglutarate aldolase activity"/>
    <property type="evidence" value="ECO:0007669"/>
    <property type="project" value="TreeGrafter"/>
</dbReference>
<feature type="binding site" evidence="1">
    <location>
        <position position="118"/>
    </location>
    <ligand>
        <name>substrate</name>
    </ligand>
</feature>
<dbReference type="Pfam" id="PF03737">
    <property type="entry name" value="RraA-like"/>
    <property type="match status" value="1"/>
</dbReference>
<dbReference type="InterPro" id="IPR036704">
    <property type="entry name" value="RraA/RraA-like_sf"/>
</dbReference>
<dbReference type="SUPFAM" id="SSF89562">
    <property type="entry name" value="RraA-like"/>
    <property type="match status" value="1"/>
</dbReference>
<dbReference type="Proteomes" id="UP000789572">
    <property type="component" value="Unassembled WGS sequence"/>
</dbReference>
<dbReference type="Gene3D" id="3.50.30.40">
    <property type="entry name" value="Ribonuclease E inhibitor RraA/RraA-like"/>
    <property type="match status" value="1"/>
</dbReference>
<gene>
    <name evidence="2" type="ORF">POCULU_LOCUS1989</name>
</gene>
<keyword evidence="1" id="KW-0460">Magnesium</keyword>
<dbReference type="CDD" id="cd16841">
    <property type="entry name" value="RraA_family"/>
    <property type="match status" value="1"/>
</dbReference>
<dbReference type="InterPro" id="IPR005493">
    <property type="entry name" value="RraA/RraA-like"/>
</dbReference>
<dbReference type="PANTHER" id="PTHR33254:SF4">
    <property type="entry name" value="4-HYDROXY-4-METHYL-2-OXOGLUTARATE ALDOLASE 3-RELATED"/>
    <property type="match status" value="1"/>
</dbReference>
<comment type="caution">
    <text evidence="2">The sequence shown here is derived from an EMBL/GenBank/DDBJ whole genome shotgun (WGS) entry which is preliminary data.</text>
</comment>
<keyword evidence="1" id="KW-0479">Metal-binding</keyword>
<reference evidence="2" key="1">
    <citation type="submission" date="2021-06" db="EMBL/GenBank/DDBJ databases">
        <authorList>
            <person name="Kallberg Y."/>
            <person name="Tangrot J."/>
            <person name="Rosling A."/>
        </authorList>
    </citation>
    <scope>NUCLEOTIDE SEQUENCE</scope>
    <source>
        <strain evidence="2">IA702</strain>
    </source>
</reference>
<dbReference type="OrthoDB" id="1476984at2759"/>
<protein>
    <submittedName>
        <fullName evidence="2">8273_t:CDS:1</fullName>
    </submittedName>
</protein>
<keyword evidence="3" id="KW-1185">Reference proteome</keyword>
<dbReference type="AlphaFoldDB" id="A0A9N8WNK3"/>
<dbReference type="GO" id="GO:0008948">
    <property type="term" value="F:oxaloacetate decarboxylase activity"/>
    <property type="evidence" value="ECO:0007669"/>
    <property type="project" value="TreeGrafter"/>
</dbReference>
<organism evidence="2 3">
    <name type="scientific">Paraglomus occultum</name>
    <dbReference type="NCBI Taxonomy" id="144539"/>
    <lineage>
        <taxon>Eukaryota</taxon>
        <taxon>Fungi</taxon>
        <taxon>Fungi incertae sedis</taxon>
        <taxon>Mucoromycota</taxon>
        <taxon>Glomeromycotina</taxon>
        <taxon>Glomeromycetes</taxon>
        <taxon>Paraglomerales</taxon>
        <taxon>Paraglomeraceae</taxon>
        <taxon>Paraglomus</taxon>
    </lineage>
</organism>